<keyword evidence="3" id="KW-0436">Ligase</keyword>
<dbReference type="CDD" id="cd04433">
    <property type="entry name" value="AFD_class_I"/>
    <property type="match status" value="1"/>
</dbReference>
<organism evidence="3 4">
    <name type="scientific">Stella humosa</name>
    <dbReference type="NCBI Taxonomy" id="94"/>
    <lineage>
        <taxon>Bacteria</taxon>
        <taxon>Pseudomonadati</taxon>
        <taxon>Pseudomonadota</taxon>
        <taxon>Alphaproteobacteria</taxon>
        <taxon>Rhodospirillales</taxon>
        <taxon>Stellaceae</taxon>
        <taxon>Stella</taxon>
    </lineage>
</organism>
<dbReference type="Pfam" id="PF00501">
    <property type="entry name" value="AMP-binding"/>
    <property type="match status" value="1"/>
</dbReference>
<dbReference type="InterPro" id="IPR000873">
    <property type="entry name" value="AMP-dep_synth/lig_dom"/>
</dbReference>
<evidence type="ECO:0000313" key="4">
    <source>
        <dbReference type="Proteomes" id="UP000278222"/>
    </source>
</evidence>
<dbReference type="Proteomes" id="UP000278222">
    <property type="component" value="Unassembled WGS sequence"/>
</dbReference>
<evidence type="ECO:0000313" key="3">
    <source>
        <dbReference type="EMBL" id="ROQ00114.1"/>
    </source>
</evidence>
<protein>
    <submittedName>
        <fullName evidence="3">Acyl-CoA synthetase (AMP-forming)/AMP-acid ligase II</fullName>
    </submittedName>
</protein>
<accession>A0A3N1LY27</accession>
<dbReference type="AlphaFoldDB" id="A0A3N1LY27"/>
<sequence>MPDEKRSLENLVDPILALAAAGPDRPAIETEVETLSYAGLVDRMAAFAAGLAAAGLVPGDVVALAIREPAAMLVALSGAMLGGFAPIQLDPDSPAGEANRLFDLAQAGLLVGDWPGGDRARPATPFAQVLAAGAGAVAADMRQPGGERPAQINLSSGTTGLRKAVPIAHAQQLGRSRGVIGALGQGPGDRHLPLLQLHFAFGRQAAMRVLLSGGTVVALRLPTDIAGFVRLVERHAITHLEATPGHLRYLLDGIAPDGPLLLPGIRCLAVSTAMLRVGERKTVRRRLTPNLYITYGSNEMGVSACARPEDLDRALATIGRAMPGCEIAIFDETGLEVPAGAVGEIRVRTANAATRYLGDAAASDRSFREGWFRTGDAGRFDGDGLLFLTGRLDDRINFGGVKIYPVEIEDVLREHAGVADVAVVALPSVRSQQMPAAAIIGRGAVDVAALKDHCRARLGPRRSPQHIVLVEAFPLTGTGKVDGPALRQLLTERINGPGGA</sequence>
<dbReference type="InterPro" id="IPR050237">
    <property type="entry name" value="ATP-dep_AMP-bd_enzyme"/>
</dbReference>
<dbReference type="InterPro" id="IPR045851">
    <property type="entry name" value="AMP-bd_C_sf"/>
</dbReference>
<dbReference type="OrthoDB" id="9770470at2"/>
<gene>
    <name evidence="3" type="ORF">EDC65_1910</name>
</gene>
<dbReference type="Pfam" id="PF13193">
    <property type="entry name" value="AMP-binding_C"/>
    <property type="match status" value="1"/>
</dbReference>
<proteinExistence type="predicted"/>
<feature type="domain" description="AMP-dependent synthetase/ligase" evidence="1">
    <location>
        <begin position="19"/>
        <end position="357"/>
    </location>
</feature>
<dbReference type="Gene3D" id="3.40.50.12780">
    <property type="entry name" value="N-terminal domain of ligase-like"/>
    <property type="match status" value="1"/>
</dbReference>
<reference evidence="3 4" key="1">
    <citation type="submission" date="2018-11" db="EMBL/GenBank/DDBJ databases">
        <title>Genomic Encyclopedia of Type Strains, Phase IV (KMG-IV): sequencing the most valuable type-strain genomes for metagenomic binning, comparative biology and taxonomic classification.</title>
        <authorList>
            <person name="Goeker M."/>
        </authorList>
    </citation>
    <scope>NUCLEOTIDE SEQUENCE [LARGE SCALE GENOMIC DNA]</scope>
    <source>
        <strain evidence="3 4">DSM 5900</strain>
    </source>
</reference>
<evidence type="ECO:0000259" key="2">
    <source>
        <dbReference type="Pfam" id="PF13193"/>
    </source>
</evidence>
<feature type="domain" description="AMP-binding enzyme C-terminal" evidence="2">
    <location>
        <begin position="407"/>
        <end position="480"/>
    </location>
</feature>
<dbReference type="PANTHER" id="PTHR43767">
    <property type="entry name" value="LONG-CHAIN-FATTY-ACID--COA LIGASE"/>
    <property type="match status" value="1"/>
</dbReference>
<keyword evidence="4" id="KW-1185">Reference proteome</keyword>
<dbReference type="EMBL" id="RJKX01000013">
    <property type="protein sequence ID" value="ROQ00114.1"/>
    <property type="molecule type" value="Genomic_DNA"/>
</dbReference>
<dbReference type="InterPro" id="IPR025110">
    <property type="entry name" value="AMP-bd_C"/>
</dbReference>
<evidence type="ECO:0000259" key="1">
    <source>
        <dbReference type="Pfam" id="PF00501"/>
    </source>
</evidence>
<dbReference type="InterPro" id="IPR042099">
    <property type="entry name" value="ANL_N_sf"/>
</dbReference>
<dbReference type="SUPFAM" id="SSF56801">
    <property type="entry name" value="Acetyl-CoA synthetase-like"/>
    <property type="match status" value="1"/>
</dbReference>
<name>A0A3N1LY27_9PROT</name>
<dbReference type="Gene3D" id="3.30.300.30">
    <property type="match status" value="1"/>
</dbReference>
<dbReference type="GO" id="GO:0016877">
    <property type="term" value="F:ligase activity, forming carbon-sulfur bonds"/>
    <property type="evidence" value="ECO:0007669"/>
    <property type="project" value="UniProtKB-ARBA"/>
</dbReference>
<dbReference type="PANTHER" id="PTHR43767:SF10">
    <property type="entry name" value="SURFACTIN SYNTHASE SUBUNIT 1"/>
    <property type="match status" value="1"/>
</dbReference>
<comment type="caution">
    <text evidence="3">The sequence shown here is derived from an EMBL/GenBank/DDBJ whole genome shotgun (WGS) entry which is preliminary data.</text>
</comment>